<comment type="caution">
    <text evidence="2">The sequence shown here is derived from an EMBL/GenBank/DDBJ whole genome shotgun (WGS) entry which is preliminary data.</text>
</comment>
<gene>
    <name evidence="2" type="ORF">HBF32_06555</name>
</gene>
<evidence type="ECO:0000256" key="1">
    <source>
        <dbReference type="SAM" id="SignalP"/>
    </source>
</evidence>
<sequence>MDVVIYRLYRVVGVALFAVLTACATQTPVSHRTDAGSVASTAYAAHPASTATLGATGSAPQQVQPDGPTVARHLTERYTDVSANCGSAQRPSFLCSGVLFRATVPGPYHSWNPNPSNPKGTVSFSWLRKDAKFRTIYTPRYSNGFIFLPNVYADDYGFHETEVVCVYPIDAHTDSRSDLGCGPLPNNPSASATCSKLGITTGAAWVAHYRKGNVPEYMCSFYVSIGTANSAVTFSRMGEAMRSLPETFYAITPGRSYTNELLVRAWPQNIHATVPIEAFFYQMGAINGLANAQADQRDFFTTSRRWVPVIRMTMPQAASQDATFQYLPNEQAVARP</sequence>
<feature type="chain" id="PRO_5031183609" evidence="1">
    <location>
        <begin position="25"/>
        <end position="336"/>
    </location>
</feature>
<evidence type="ECO:0000313" key="3">
    <source>
        <dbReference type="Proteomes" id="UP000518878"/>
    </source>
</evidence>
<protein>
    <submittedName>
        <fullName evidence="2">N-acyl homoserine lactonase</fullName>
    </submittedName>
</protein>
<dbReference type="Proteomes" id="UP000518878">
    <property type="component" value="Unassembled WGS sequence"/>
</dbReference>
<name>A0A7X5QTH5_9GAMM</name>
<accession>A0A7X5QTH5</accession>
<evidence type="ECO:0000313" key="2">
    <source>
        <dbReference type="EMBL" id="NID15130.1"/>
    </source>
</evidence>
<dbReference type="AlphaFoldDB" id="A0A7X5QTH5"/>
<proteinExistence type="predicted"/>
<dbReference type="PROSITE" id="PS51257">
    <property type="entry name" value="PROKAR_LIPOPROTEIN"/>
    <property type="match status" value="1"/>
</dbReference>
<keyword evidence="1" id="KW-0732">Signal</keyword>
<dbReference type="RefSeq" id="WP_166698901.1">
    <property type="nucleotide sequence ID" value="NZ_JAAQTL010000001.1"/>
</dbReference>
<keyword evidence="3" id="KW-1185">Reference proteome</keyword>
<feature type="signal peptide" evidence="1">
    <location>
        <begin position="1"/>
        <end position="24"/>
    </location>
</feature>
<reference evidence="2 3" key="1">
    <citation type="journal article" date="2006" name="Int. J. Syst. Evol. Microbiol.">
        <title>Dyella yeojuensis sp. nov., isolated from greenhouse soil in Korea.</title>
        <authorList>
            <person name="Kim B.Y."/>
            <person name="Weon H.Y."/>
            <person name="Lee K.H."/>
            <person name="Seok S.J."/>
            <person name="Kwon S.W."/>
            <person name="Go S.J."/>
            <person name="Stackebrandt E."/>
        </authorList>
    </citation>
    <scope>NUCLEOTIDE SEQUENCE [LARGE SCALE GENOMIC DNA]</scope>
    <source>
        <strain evidence="2 3">DSM 17673</strain>
    </source>
</reference>
<dbReference type="EMBL" id="JAAQTL010000001">
    <property type="protein sequence ID" value="NID15130.1"/>
    <property type="molecule type" value="Genomic_DNA"/>
</dbReference>
<organism evidence="2 3">
    <name type="scientific">Luteibacter yeojuensis</name>
    <dbReference type="NCBI Taxonomy" id="345309"/>
    <lineage>
        <taxon>Bacteria</taxon>
        <taxon>Pseudomonadati</taxon>
        <taxon>Pseudomonadota</taxon>
        <taxon>Gammaproteobacteria</taxon>
        <taxon>Lysobacterales</taxon>
        <taxon>Rhodanobacteraceae</taxon>
        <taxon>Luteibacter</taxon>
    </lineage>
</organism>